<dbReference type="Proteomes" id="UP001159641">
    <property type="component" value="Unassembled WGS sequence"/>
</dbReference>
<evidence type="ECO:0000256" key="4">
    <source>
        <dbReference type="ARBA" id="ARBA00023136"/>
    </source>
</evidence>
<comment type="subcellular location">
    <subcellularLocation>
        <location evidence="1">Membrane</location>
        <topology evidence="1">Multi-pass membrane protein</topology>
    </subcellularLocation>
</comment>
<evidence type="ECO:0000313" key="9">
    <source>
        <dbReference type="Proteomes" id="UP001159641"/>
    </source>
</evidence>
<evidence type="ECO:0000256" key="1">
    <source>
        <dbReference type="ARBA" id="ARBA00004141"/>
    </source>
</evidence>
<dbReference type="PANTHER" id="PTHR22950:SF258">
    <property type="entry name" value="PROTON-COUPLED AMINO ACID TRANSPORTER 3"/>
    <property type="match status" value="1"/>
</dbReference>
<dbReference type="GO" id="GO:0015193">
    <property type="term" value="F:L-proline transmembrane transporter activity"/>
    <property type="evidence" value="ECO:0007669"/>
    <property type="project" value="TreeGrafter"/>
</dbReference>
<dbReference type="EMBL" id="JAIQCJ010002315">
    <property type="protein sequence ID" value="KAJ8777146.1"/>
    <property type="molecule type" value="Genomic_DNA"/>
</dbReference>
<evidence type="ECO:0000256" key="5">
    <source>
        <dbReference type="SAM" id="MobiDB-lite"/>
    </source>
</evidence>
<evidence type="ECO:0000313" key="8">
    <source>
        <dbReference type="EMBL" id="KAJ8777146.1"/>
    </source>
</evidence>
<name>A0AB34GBD3_ESCRO</name>
<accession>A0AB34GBD3</accession>
<feature type="transmembrane region" description="Helical" evidence="6">
    <location>
        <begin position="209"/>
        <end position="233"/>
    </location>
</feature>
<gene>
    <name evidence="8" type="ORF">J1605_014529</name>
</gene>
<feature type="domain" description="Amino acid transporter transmembrane" evidence="7">
    <location>
        <begin position="180"/>
        <end position="237"/>
    </location>
</feature>
<dbReference type="GO" id="GO:0005280">
    <property type="term" value="F:amino acid:proton symporter activity"/>
    <property type="evidence" value="ECO:0007669"/>
    <property type="project" value="TreeGrafter"/>
</dbReference>
<protein>
    <recommendedName>
        <fullName evidence="7">Amino acid transporter transmembrane domain-containing protein</fullName>
    </recommendedName>
</protein>
<evidence type="ECO:0000256" key="2">
    <source>
        <dbReference type="ARBA" id="ARBA00022692"/>
    </source>
</evidence>
<evidence type="ECO:0000259" key="7">
    <source>
        <dbReference type="Pfam" id="PF01490"/>
    </source>
</evidence>
<sequence>MLKISLLARDNNSEPKSWDDGSKSLSESSSSITSESVRPEEEANGLSTRPGDVSTDSPCDLGQFVFTPGCLQTVQRLHKEVPPMTSSRRPFQTGEHHKAKPKVVVVVMRMMRMRMRMMMVMMPHICEALHNSKIHYVITSSGSYYILGRVPGEAERSLNVGSPFPLLTYPFVALCSPYRIMQTLIHLLKCNIGTGLLGLPLAMKNAGLLVGPFSLLAIGILTVHCMVILLNCAHHLSQRLQSRKCTLSMERPSIRHHSGHPVPPNVMKHTYTVSPMCVLASLNHEETVT</sequence>
<organism evidence="8 9">
    <name type="scientific">Eschrichtius robustus</name>
    <name type="common">California gray whale</name>
    <name type="synonym">Eschrichtius gibbosus</name>
    <dbReference type="NCBI Taxonomy" id="9764"/>
    <lineage>
        <taxon>Eukaryota</taxon>
        <taxon>Metazoa</taxon>
        <taxon>Chordata</taxon>
        <taxon>Craniata</taxon>
        <taxon>Vertebrata</taxon>
        <taxon>Euteleostomi</taxon>
        <taxon>Mammalia</taxon>
        <taxon>Eutheria</taxon>
        <taxon>Laurasiatheria</taxon>
        <taxon>Artiodactyla</taxon>
        <taxon>Whippomorpha</taxon>
        <taxon>Cetacea</taxon>
        <taxon>Mysticeti</taxon>
        <taxon>Eschrichtiidae</taxon>
        <taxon>Eschrichtius</taxon>
    </lineage>
</organism>
<keyword evidence="2 6" id="KW-0812">Transmembrane</keyword>
<dbReference type="AlphaFoldDB" id="A0AB34GBD3"/>
<dbReference type="GO" id="GO:0015187">
    <property type="term" value="F:glycine transmembrane transporter activity"/>
    <property type="evidence" value="ECO:0007669"/>
    <property type="project" value="TreeGrafter"/>
</dbReference>
<keyword evidence="3 6" id="KW-1133">Transmembrane helix</keyword>
<dbReference type="InterPro" id="IPR013057">
    <property type="entry name" value="AA_transpt_TM"/>
</dbReference>
<proteinExistence type="predicted"/>
<reference evidence="8 9" key="1">
    <citation type="submission" date="2022-11" db="EMBL/GenBank/DDBJ databases">
        <title>Whole genome sequence of Eschrichtius robustus ER-17-0199.</title>
        <authorList>
            <person name="Bruniche-Olsen A."/>
            <person name="Black A.N."/>
            <person name="Fields C.J."/>
            <person name="Walden K."/>
            <person name="Dewoody J.A."/>
        </authorList>
    </citation>
    <scope>NUCLEOTIDE SEQUENCE [LARGE SCALE GENOMIC DNA]</scope>
    <source>
        <strain evidence="8">ER-17-0199</strain>
        <tissue evidence="8">Blubber</tissue>
    </source>
</reference>
<feature type="compositionally biased region" description="Basic and acidic residues" evidence="5">
    <location>
        <begin position="11"/>
        <end position="22"/>
    </location>
</feature>
<dbReference type="PANTHER" id="PTHR22950">
    <property type="entry name" value="AMINO ACID TRANSPORTER"/>
    <property type="match status" value="1"/>
</dbReference>
<evidence type="ECO:0000256" key="3">
    <source>
        <dbReference type="ARBA" id="ARBA00022989"/>
    </source>
</evidence>
<feature type="region of interest" description="Disordered" evidence="5">
    <location>
        <begin position="1"/>
        <end position="57"/>
    </location>
</feature>
<dbReference type="GO" id="GO:0015180">
    <property type="term" value="F:L-alanine transmembrane transporter activity"/>
    <property type="evidence" value="ECO:0007669"/>
    <property type="project" value="TreeGrafter"/>
</dbReference>
<dbReference type="Pfam" id="PF01490">
    <property type="entry name" value="Aa_trans"/>
    <property type="match status" value="1"/>
</dbReference>
<keyword evidence="4 6" id="KW-0472">Membrane</keyword>
<comment type="caution">
    <text evidence="8">The sequence shown here is derived from an EMBL/GenBank/DDBJ whole genome shotgun (WGS) entry which is preliminary data.</text>
</comment>
<feature type="compositionally biased region" description="Low complexity" evidence="5">
    <location>
        <begin position="23"/>
        <end position="36"/>
    </location>
</feature>
<keyword evidence="9" id="KW-1185">Reference proteome</keyword>
<evidence type="ECO:0000256" key="6">
    <source>
        <dbReference type="SAM" id="Phobius"/>
    </source>
</evidence>
<dbReference type="GO" id="GO:0005774">
    <property type="term" value="C:vacuolar membrane"/>
    <property type="evidence" value="ECO:0007669"/>
    <property type="project" value="TreeGrafter"/>
</dbReference>